<dbReference type="Proteomes" id="UP000075884">
    <property type="component" value="Unassembled WGS sequence"/>
</dbReference>
<proteinExistence type="predicted"/>
<reference evidence="2" key="2">
    <citation type="submission" date="2020-05" db="UniProtKB">
        <authorList>
            <consortium name="EnsemblMetazoa"/>
        </authorList>
    </citation>
    <scope>IDENTIFICATION</scope>
    <source>
        <strain evidence="2">WRAIR2</strain>
    </source>
</reference>
<organism evidence="2 3">
    <name type="scientific">Anopheles dirus</name>
    <dbReference type="NCBI Taxonomy" id="7168"/>
    <lineage>
        <taxon>Eukaryota</taxon>
        <taxon>Metazoa</taxon>
        <taxon>Ecdysozoa</taxon>
        <taxon>Arthropoda</taxon>
        <taxon>Hexapoda</taxon>
        <taxon>Insecta</taxon>
        <taxon>Pterygota</taxon>
        <taxon>Neoptera</taxon>
        <taxon>Endopterygota</taxon>
        <taxon>Diptera</taxon>
        <taxon>Nematocera</taxon>
        <taxon>Culicoidea</taxon>
        <taxon>Culicidae</taxon>
        <taxon>Anophelinae</taxon>
        <taxon>Anopheles</taxon>
    </lineage>
</organism>
<protein>
    <submittedName>
        <fullName evidence="2">Uncharacterized protein</fullName>
    </submittedName>
</protein>
<accession>A0A182N7F0</accession>
<keyword evidence="3" id="KW-1185">Reference proteome</keyword>
<dbReference type="VEuPathDB" id="VectorBase:ADIR003574"/>
<feature type="chain" id="PRO_5008129436" evidence="1">
    <location>
        <begin position="30"/>
        <end position="182"/>
    </location>
</feature>
<keyword evidence="1" id="KW-0732">Signal</keyword>
<name>A0A182N7F0_9DIPT</name>
<reference evidence="3" key="1">
    <citation type="submission" date="2013-03" db="EMBL/GenBank/DDBJ databases">
        <title>The Genome Sequence of Anopheles dirus WRAIR2.</title>
        <authorList>
            <consortium name="The Broad Institute Genomics Platform"/>
            <person name="Neafsey D.E."/>
            <person name="Walton C."/>
            <person name="Walker B."/>
            <person name="Young S.K."/>
            <person name="Zeng Q."/>
            <person name="Gargeya S."/>
            <person name="Fitzgerald M."/>
            <person name="Haas B."/>
            <person name="Abouelleil A."/>
            <person name="Allen A.W."/>
            <person name="Alvarado L."/>
            <person name="Arachchi H.M."/>
            <person name="Berlin A.M."/>
            <person name="Chapman S.B."/>
            <person name="Gainer-Dewar J."/>
            <person name="Goldberg J."/>
            <person name="Griggs A."/>
            <person name="Gujja S."/>
            <person name="Hansen M."/>
            <person name="Howarth C."/>
            <person name="Imamovic A."/>
            <person name="Ireland A."/>
            <person name="Larimer J."/>
            <person name="McCowan C."/>
            <person name="Murphy C."/>
            <person name="Pearson M."/>
            <person name="Poon T.W."/>
            <person name="Priest M."/>
            <person name="Roberts A."/>
            <person name="Saif S."/>
            <person name="Shea T."/>
            <person name="Sisk P."/>
            <person name="Sykes S."/>
            <person name="Wortman J."/>
            <person name="Nusbaum C."/>
            <person name="Birren B."/>
        </authorList>
    </citation>
    <scope>NUCLEOTIDE SEQUENCE [LARGE SCALE GENOMIC DNA]</scope>
    <source>
        <strain evidence="3">WRAIR2</strain>
    </source>
</reference>
<evidence type="ECO:0000313" key="2">
    <source>
        <dbReference type="EnsemblMetazoa" id="ADIR003574-PA"/>
    </source>
</evidence>
<sequence length="182" mass="17008">MQKSPSRRSGLVLGVVSLLVVGLCQQTLGQSLTINVSASTGLWTLSTASGLSVTLSGNTPGLLSVTTTKAPLIGGSLSGAINIGGVGVNANVGGGLTGGTSTGGAAIGSALGSLANAALGTAGSVVQSAGSVVNGATNLLTNTAGTLLNGAGNLAGSLFGTGTGSVQASGSVGGRIRGGRIF</sequence>
<evidence type="ECO:0000313" key="3">
    <source>
        <dbReference type="Proteomes" id="UP000075884"/>
    </source>
</evidence>
<dbReference type="AlphaFoldDB" id="A0A182N7F0"/>
<evidence type="ECO:0000256" key="1">
    <source>
        <dbReference type="SAM" id="SignalP"/>
    </source>
</evidence>
<dbReference type="EnsemblMetazoa" id="ADIR003574-RA">
    <property type="protein sequence ID" value="ADIR003574-PA"/>
    <property type="gene ID" value="ADIR003574"/>
</dbReference>
<feature type="signal peptide" evidence="1">
    <location>
        <begin position="1"/>
        <end position="29"/>
    </location>
</feature>